<evidence type="ECO:0000256" key="1">
    <source>
        <dbReference type="SAM" id="MobiDB-lite"/>
    </source>
</evidence>
<proteinExistence type="predicted"/>
<feature type="compositionally biased region" description="Basic and acidic residues" evidence="1">
    <location>
        <begin position="23"/>
        <end position="37"/>
    </location>
</feature>
<feature type="region of interest" description="Disordered" evidence="1">
    <location>
        <begin position="13"/>
        <end position="106"/>
    </location>
</feature>
<name>A0A9Q3BDL2_9BASI</name>
<comment type="caution">
    <text evidence="2">The sequence shown here is derived from an EMBL/GenBank/DDBJ whole genome shotgun (WGS) entry which is preliminary data.</text>
</comment>
<feature type="compositionally biased region" description="Polar residues" evidence="1">
    <location>
        <begin position="124"/>
        <end position="150"/>
    </location>
</feature>
<dbReference type="AlphaFoldDB" id="A0A9Q3BDL2"/>
<organism evidence="2 3">
    <name type="scientific">Austropuccinia psidii MF-1</name>
    <dbReference type="NCBI Taxonomy" id="1389203"/>
    <lineage>
        <taxon>Eukaryota</taxon>
        <taxon>Fungi</taxon>
        <taxon>Dikarya</taxon>
        <taxon>Basidiomycota</taxon>
        <taxon>Pucciniomycotina</taxon>
        <taxon>Pucciniomycetes</taxon>
        <taxon>Pucciniales</taxon>
        <taxon>Sphaerophragmiaceae</taxon>
        <taxon>Austropuccinia</taxon>
    </lineage>
</organism>
<gene>
    <name evidence="2" type="ORF">O181_003008</name>
</gene>
<protein>
    <submittedName>
        <fullName evidence="2">Uncharacterized protein</fullName>
    </submittedName>
</protein>
<evidence type="ECO:0000313" key="3">
    <source>
        <dbReference type="Proteomes" id="UP000765509"/>
    </source>
</evidence>
<dbReference type="EMBL" id="AVOT02000521">
    <property type="protein sequence ID" value="MBW0463293.1"/>
    <property type="molecule type" value="Genomic_DNA"/>
</dbReference>
<keyword evidence="3" id="KW-1185">Reference proteome</keyword>
<feature type="compositionally biased region" description="Polar residues" evidence="1">
    <location>
        <begin position="54"/>
        <end position="75"/>
    </location>
</feature>
<reference evidence="2" key="1">
    <citation type="submission" date="2021-03" db="EMBL/GenBank/DDBJ databases">
        <title>Draft genome sequence of rust myrtle Austropuccinia psidii MF-1, a brazilian biotype.</title>
        <authorList>
            <person name="Quecine M.C."/>
            <person name="Pachon D.M.R."/>
            <person name="Bonatelli M.L."/>
            <person name="Correr F.H."/>
            <person name="Franceschini L.M."/>
            <person name="Leite T.F."/>
            <person name="Margarido G.R.A."/>
            <person name="Almeida C.A."/>
            <person name="Ferrarezi J.A."/>
            <person name="Labate C.A."/>
        </authorList>
    </citation>
    <scope>NUCLEOTIDE SEQUENCE</scope>
    <source>
        <strain evidence="2">MF-1</strain>
    </source>
</reference>
<dbReference type="Proteomes" id="UP000765509">
    <property type="component" value="Unassembled WGS sequence"/>
</dbReference>
<feature type="region of interest" description="Disordered" evidence="1">
    <location>
        <begin position="124"/>
        <end position="159"/>
    </location>
</feature>
<evidence type="ECO:0000313" key="2">
    <source>
        <dbReference type="EMBL" id="MBW0463293.1"/>
    </source>
</evidence>
<sequence length="474" mass="54758">MDQLGEQIVHEVYENSLIGGTQKELKRYHSKEKENSRTNKRTHGEITAFGSKHASWQQESEKNSYSPNSFRSPSTPKKPRNFDLNILPADDEESNSEASEIPYSYENAPNQGVRLEKAENGITINQGSQLSPGYSTERLSFNQEESSTPENENRNGRLRSTVQGKEELLAGCVMANPLYDELVKKAENFVLKLSAKRRYAKRTLPPTGERQHPWKFLRELREEKGLIKPFAKYPSIREFRSFRDSYSKFASVTGRARTDLLIFFNIIAGNSLFRKLHLEDAESEFLFALHEKWHQHTAASADVTWKASPPCFKLILQCIDFLNKTLLLKISYLNHIFHPALFDDEGLIEAQTKAFEFMKNFWSRDGILQALLRVPHLISDDAEELTEFPYNVLAPYSGYIQRIDTLCSISWSMFQRWVDVNLSPKTTALLKFKEGFHPNMKSSLNYILIQEALYYTGYRKAFDVFKRDFKIETA</sequence>
<accession>A0A9Q3BDL2</accession>